<dbReference type="Pfam" id="PF00035">
    <property type="entry name" value="dsrm"/>
    <property type="match status" value="2"/>
</dbReference>
<dbReference type="PROSITE" id="PS50137">
    <property type="entry name" value="DS_RBD"/>
    <property type="match status" value="2"/>
</dbReference>
<dbReference type="SUPFAM" id="SSF54768">
    <property type="entry name" value="dsRNA-binding domain-like"/>
    <property type="match status" value="2"/>
</dbReference>
<evidence type="ECO:0000256" key="3">
    <source>
        <dbReference type="PROSITE-ProRule" id="PRU00266"/>
    </source>
</evidence>
<keyword evidence="6" id="KW-1185">Reference proteome</keyword>
<evidence type="ECO:0000259" key="5">
    <source>
        <dbReference type="PROSITE" id="PS50137"/>
    </source>
</evidence>
<feature type="region of interest" description="Disordered" evidence="4">
    <location>
        <begin position="39"/>
        <end position="122"/>
    </location>
</feature>
<reference evidence="7 8" key="1">
    <citation type="submission" date="2025-05" db="UniProtKB">
        <authorList>
            <consortium name="RefSeq"/>
        </authorList>
    </citation>
    <scope>IDENTIFICATION</scope>
    <source>
        <tissue evidence="7 8">Seedling</tissue>
    </source>
</reference>
<evidence type="ECO:0000256" key="2">
    <source>
        <dbReference type="ARBA" id="ARBA00022884"/>
    </source>
</evidence>
<dbReference type="PANTHER" id="PTHR46031:SF37">
    <property type="entry name" value="DRBM DOMAIN-CONTAINING PROTEIN"/>
    <property type="match status" value="1"/>
</dbReference>
<feature type="region of interest" description="Disordered" evidence="4">
    <location>
        <begin position="441"/>
        <end position="472"/>
    </location>
</feature>
<name>A0A6P4A0N4_ZIZJJ</name>
<dbReference type="PANTHER" id="PTHR46031">
    <property type="match status" value="1"/>
</dbReference>
<dbReference type="Gene3D" id="3.30.160.20">
    <property type="match status" value="2"/>
</dbReference>
<dbReference type="InterPro" id="IPR014720">
    <property type="entry name" value="dsRBD_dom"/>
</dbReference>
<gene>
    <name evidence="7 8" type="primary">LOC107421913</name>
</gene>
<dbReference type="GeneID" id="107421913"/>
<evidence type="ECO:0000313" key="7">
    <source>
        <dbReference type="RefSeq" id="XP_015886750.2"/>
    </source>
</evidence>
<dbReference type="RefSeq" id="XP_015886751.2">
    <property type="nucleotide sequence ID" value="XM_016031265.4"/>
</dbReference>
<dbReference type="SMART" id="SM00358">
    <property type="entry name" value="DSRM"/>
    <property type="match status" value="2"/>
</dbReference>
<dbReference type="SMR" id="A0A6P4A0N4"/>
<feature type="compositionally biased region" description="Low complexity" evidence="4">
    <location>
        <begin position="110"/>
        <end position="122"/>
    </location>
</feature>
<keyword evidence="2 3" id="KW-0694">RNA-binding</keyword>
<evidence type="ECO:0000313" key="6">
    <source>
        <dbReference type="Proteomes" id="UP001652623"/>
    </source>
</evidence>
<dbReference type="GO" id="GO:0003723">
    <property type="term" value="F:RNA binding"/>
    <property type="evidence" value="ECO:0007669"/>
    <property type="project" value="UniProtKB-UniRule"/>
</dbReference>
<feature type="compositionally biased region" description="Low complexity" evidence="4">
    <location>
        <begin position="66"/>
        <end position="77"/>
    </location>
</feature>
<feature type="compositionally biased region" description="Low complexity" evidence="4">
    <location>
        <begin position="39"/>
        <end position="53"/>
    </location>
</feature>
<dbReference type="AlphaFoldDB" id="A0A6P4A0N4"/>
<dbReference type="RefSeq" id="XP_015886750.2">
    <property type="nucleotide sequence ID" value="XM_016031264.4"/>
</dbReference>
<feature type="domain" description="DRBM" evidence="5">
    <location>
        <begin position="284"/>
        <end position="351"/>
    </location>
</feature>
<dbReference type="KEGG" id="zju:107421913"/>
<protein>
    <submittedName>
        <fullName evidence="7 8">Double-stranded RNA-binding protein 7 isoform X1</fullName>
    </submittedName>
</protein>
<proteinExistence type="predicted"/>
<feature type="region of interest" description="Disordered" evidence="4">
    <location>
        <begin position="487"/>
        <end position="536"/>
    </location>
</feature>
<accession>A0A6P4A0N4</accession>
<feature type="compositionally biased region" description="Polar residues" evidence="4">
    <location>
        <begin position="56"/>
        <end position="65"/>
    </location>
</feature>
<evidence type="ECO:0000256" key="4">
    <source>
        <dbReference type="SAM" id="MobiDB-lite"/>
    </source>
</evidence>
<keyword evidence="1" id="KW-0677">Repeat</keyword>
<feature type="region of interest" description="Disordered" evidence="4">
    <location>
        <begin position="1"/>
        <end position="22"/>
    </location>
</feature>
<feature type="compositionally biased region" description="Basic residues" evidence="4">
    <location>
        <begin position="499"/>
        <end position="514"/>
    </location>
</feature>
<sequence length="536" mass="56809">MSYHNFNFPQSQLPNQTQPSAPFSLSALTTTLEPVLTSTSAPSLAPSLPSAPAQGLASTPAQALTASQAPAESQAPADTSVLSPHSMAQLPPAKMSYHDFNFPQPQLPNQTQPSAPSSLAASTTTLAPALTSTPAPSLAPSLSSASAQGLALSPAQALTASQAPTESQAPADTSVLLPVREAAPSIAPSNSTCIPEPLMYKNRLQEYAQKSGIQLPVYHTINEGFQHSPMFRSTVYVDGAVFTSPDTFSHRKTAEQSAAKIALDTVLKKMKDEGCPLIYVDVVFCKSILNEFAVKMNMEKPTYNTIRHEGQLSVFVSSLSFNGILYTGDPGKNKKEAEQLAARAVIMSLLGKSEFETILSEIIRSKFKLLATFSKVKQPCKADANVLSSVMNIGHNASTVPEKDKGVEAAVVVNAGTTGSSVQPVSVNSVPTSVDSAAASVVAEASSGNHRPHHEFRSVKSEPFPEVNIPNPDSQAAIRSIEFVHAAAEQPTSDSQSSGKRRRRNRRKANKRMRTNAQLSVATLPLNQAPACSVAQ</sequence>
<feature type="domain" description="DRBM" evidence="5">
    <location>
        <begin position="199"/>
        <end position="268"/>
    </location>
</feature>
<evidence type="ECO:0000256" key="1">
    <source>
        <dbReference type="ARBA" id="ARBA00022737"/>
    </source>
</evidence>
<organism evidence="6 7">
    <name type="scientific">Ziziphus jujuba</name>
    <name type="common">Chinese jujube</name>
    <name type="synonym">Ziziphus sativa</name>
    <dbReference type="NCBI Taxonomy" id="326968"/>
    <lineage>
        <taxon>Eukaryota</taxon>
        <taxon>Viridiplantae</taxon>
        <taxon>Streptophyta</taxon>
        <taxon>Embryophyta</taxon>
        <taxon>Tracheophyta</taxon>
        <taxon>Spermatophyta</taxon>
        <taxon>Magnoliopsida</taxon>
        <taxon>eudicotyledons</taxon>
        <taxon>Gunneridae</taxon>
        <taxon>Pentapetalae</taxon>
        <taxon>rosids</taxon>
        <taxon>fabids</taxon>
        <taxon>Rosales</taxon>
        <taxon>Rhamnaceae</taxon>
        <taxon>Paliureae</taxon>
        <taxon>Ziziphus</taxon>
    </lineage>
</organism>
<evidence type="ECO:0000313" key="8">
    <source>
        <dbReference type="RefSeq" id="XP_015886751.2"/>
    </source>
</evidence>
<dbReference type="Proteomes" id="UP001652623">
    <property type="component" value="Chromosome 3"/>
</dbReference>